<evidence type="ECO:0000256" key="8">
    <source>
        <dbReference type="ARBA" id="ARBA00023209"/>
    </source>
</evidence>
<dbReference type="InterPro" id="IPR033661">
    <property type="entry name" value="PSD_type1_euk"/>
</dbReference>
<keyword evidence="14" id="KW-1185">Reference proteome</keyword>
<dbReference type="InterPro" id="IPR003817">
    <property type="entry name" value="PS_Dcarbxylase"/>
</dbReference>
<keyword evidence="5 12" id="KW-1133">Transmembrane helix</keyword>
<dbReference type="NCBIfam" id="TIGR00163">
    <property type="entry name" value="PS_decarb"/>
    <property type="match status" value="1"/>
</dbReference>
<feature type="topological domain" description="Mitochondrial intermembrane" evidence="12">
    <location>
        <begin position="123"/>
        <end position="499"/>
    </location>
</feature>
<dbReference type="Proteomes" id="UP000245383">
    <property type="component" value="Unassembled WGS sequence"/>
</dbReference>
<dbReference type="InterPro" id="IPR033177">
    <property type="entry name" value="PSD-B"/>
</dbReference>
<keyword evidence="12" id="KW-0865">Zymogen</keyword>
<evidence type="ECO:0000256" key="3">
    <source>
        <dbReference type="ARBA" id="ARBA00022692"/>
    </source>
</evidence>
<evidence type="ECO:0000256" key="12">
    <source>
        <dbReference type="HAMAP-Rule" id="MF_03208"/>
    </source>
</evidence>
<comment type="pathway">
    <text evidence="12">Phospholipid metabolism; phosphatidylethanolamine biosynthesis; phosphatidylethanolamine from CDP-diacylglycerol: step 2/2.</text>
</comment>
<dbReference type="EC" id="4.1.1.65" evidence="12"/>
<dbReference type="AlphaFoldDB" id="A0A2T9Y987"/>
<feature type="topological domain" description="Mitochondrial matrix" evidence="12">
    <location>
        <begin position="1"/>
        <end position="103"/>
    </location>
</feature>
<keyword evidence="8 12" id="KW-0594">Phospholipid biosynthesis</keyword>
<keyword evidence="3 12" id="KW-0812">Transmembrane</keyword>
<evidence type="ECO:0000256" key="7">
    <source>
        <dbReference type="ARBA" id="ARBA00023136"/>
    </source>
</evidence>
<sequence length="499" mass="56708">MNNFFRAKPYFTKCKIFINSKPSHAVSHRLNLPFSPQGYFRTAATSTTRFYSLAHKTPSLLYQSVNLVTAAQIHSSRSVQNVYFAPRKGFSSDSNKKQKPGWYWVPVKYGLASIAALQLYRIIKKQLSQDQEFSAEYEGRIIEGPWQVKMLTALPLKALSRLFGSFNELEIPKMLRKPLLSLYIFAFGCNTEEMVNPNLADYPNLSTFFYREIKLENRPISNSDMISPADGKVLHFGRVEGNNIEQVKGITYKIDSFLGKEHSDNGKSEQSSKQTEPFTEINSVEYSVENLLGAETPNNENTKPLKHPSHINNYSTQPQYNQLYYAVIYLAPGDYHRFHSPADMAVKVRRHFNGELYSVSPYLAKRLQNLFVLNERVCLLGEWKYGFMAYVPVGATNVGSINLNFEKELKTNIPHKIRTEMQLSLSTADLIEHRNGYEELDYTKMPLYSKGVSLKKGEEMGGFKLGSTIVLVFEAPSSFKFDIVSGQKIKMGESIGNCA</sequence>
<evidence type="ECO:0000256" key="9">
    <source>
        <dbReference type="ARBA" id="ARBA00023239"/>
    </source>
</evidence>
<keyword evidence="12" id="KW-0999">Mitochondrion inner membrane</keyword>
<keyword evidence="7 12" id="KW-0472">Membrane</keyword>
<reference evidence="13 14" key="1">
    <citation type="journal article" date="2018" name="MBio">
        <title>Comparative Genomics Reveals the Core Gene Toolbox for the Fungus-Insect Symbiosis.</title>
        <authorList>
            <person name="Wang Y."/>
            <person name="Stata M."/>
            <person name="Wang W."/>
            <person name="Stajich J.E."/>
            <person name="White M.M."/>
            <person name="Moncalvo J.M."/>
        </authorList>
    </citation>
    <scope>NUCLEOTIDE SEQUENCE [LARGE SCALE GENOMIC DNA]</scope>
    <source>
        <strain evidence="13 14">SWE-8-4</strain>
    </source>
</reference>
<evidence type="ECO:0000256" key="1">
    <source>
        <dbReference type="ARBA" id="ARBA00005189"/>
    </source>
</evidence>
<dbReference type="GO" id="GO:0016540">
    <property type="term" value="P:protein autoprocessing"/>
    <property type="evidence" value="ECO:0007669"/>
    <property type="project" value="UniProtKB-UniRule"/>
</dbReference>
<name>A0A2T9Y987_9FUNG</name>
<dbReference type="STRING" id="133385.A0A2T9Y987"/>
<dbReference type="PANTHER" id="PTHR10067">
    <property type="entry name" value="PHOSPHATIDYLSERINE DECARBOXYLASE"/>
    <property type="match status" value="1"/>
</dbReference>
<dbReference type="GO" id="GO:0004609">
    <property type="term" value="F:phosphatidylserine decarboxylase activity"/>
    <property type="evidence" value="ECO:0007669"/>
    <property type="project" value="UniProtKB-UniRule"/>
</dbReference>
<dbReference type="GO" id="GO:0005743">
    <property type="term" value="C:mitochondrial inner membrane"/>
    <property type="evidence" value="ECO:0007669"/>
    <property type="project" value="UniProtKB-SubCell"/>
</dbReference>
<evidence type="ECO:0000256" key="2">
    <source>
        <dbReference type="ARBA" id="ARBA00022516"/>
    </source>
</evidence>
<comment type="caution">
    <text evidence="13">The sequence shown here is derived from an EMBL/GenBank/DDBJ whole genome shotgun (WGS) entry which is preliminary data.</text>
</comment>
<feature type="active site" description="Schiff-base intermediate with substrate; via pyruvic acid; for decarboxylase activity" evidence="12">
    <location>
        <position position="467"/>
    </location>
</feature>
<keyword evidence="2 12" id="KW-0444">Lipid biosynthesis</keyword>
<organism evidence="13 14">
    <name type="scientific">Smittium simulii</name>
    <dbReference type="NCBI Taxonomy" id="133385"/>
    <lineage>
        <taxon>Eukaryota</taxon>
        <taxon>Fungi</taxon>
        <taxon>Fungi incertae sedis</taxon>
        <taxon>Zoopagomycota</taxon>
        <taxon>Kickxellomycotina</taxon>
        <taxon>Harpellomycetes</taxon>
        <taxon>Harpellales</taxon>
        <taxon>Legeriomycetaceae</taxon>
        <taxon>Smittium</taxon>
    </lineage>
</organism>
<keyword evidence="11 12" id="KW-0670">Pyruvate</keyword>
<comment type="subcellular location">
    <molecule>Phosphatidylserine decarboxylase 1 alpha chain</molecule>
    <subcellularLocation>
        <location evidence="12">Mitochondrion inner membrane</location>
        <topology evidence="12">Peripheral membrane protein</topology>
        <orientation evidence="12">Intermembrane side</orientation>
    </subcellularLocation>
    <text evidence="12">Anchored to the mitochondrial inner membrane through its interaction with the integral membrane beta chain.</text>
</comment>
<comment type="cofactor">
    <cofactor evidence="12">
        <name>pyruvate</name>
        <dbReference type="ChEBI" id="CHEBI:15361"/>
    </cofactor>
    <text evidence="12">Binds 1 pyruvoyl group covalently per subunit.</text>
</comment>
<feature type="chain" id="PRO_5023392144" description="Phosphatidylserine decarboxylase 1 beta chain" evidence="12">
    <location>
        <begin position="1"/>
        <end position="466"/>
    </location>
</feature>
<keyword evidence="6 12" id="KW-0443">Lipid metabolism</keyword>
<evidence type="ECO:0000313" key="14">
    <source>
        <dbReference type="Proteomes" id="UP000245383"/>
    </source>
</evidence>
<dbReference type="PANTHER" id="PTHR10067:SF6">
    <property type="entry name" value="PHOSPHATIDYLSERINE DECARBOXYLASE PROENZYME, MITOCHONDRIAL"/>
    <property type="match status" value="1"/>
</dbReference>
<feature type="site" description="Cleavage (non-hydrolytic); by autocatalysis" evidence="12">
    <location>
        <begin position="466"/>
        <end position="467"/>
    </location>
</feature>
<dbReference type="OrthoDB" id="4330at2759"/>
<feature type="active site" description="Charge relay system; for autoendoproteolytic cleavage activity" evidence="12">
    <location>
        <position position="339"/>
    </location>
</feature>
<keyword evidence="10 12" id="KW-1208">Phospholipid metabolism</keyword>
<dbReference type="Pfam" id="PF02666">
    <property type="entry name" value="PS_Dcarbxylase"/>
    <property type="match status" value="2"/>
</dbReference>
<comment type="similarity">
    <text evidence="12">Belongs to the phosphatidylserine decarboxylase family. PSD-B subfamily. Eukaryotic type I sub-subfamily.</text>
</comment>
<evidence type="ECO:0000256" key="4">
    <source>
        <dbReference type="ARBA" id="ARBA00022793"/>
    </source>
</evidence>
<evidence type="ECO:0000256" key="10">
    <source>
        <dbReference type="ARBA" id="ARBA00023264"/>
    </source>
</evidence>
<protein>
    <recommendedName>
        <fullName evidence="12">Phosphatidylserine decarboxylase proenzyme 1, mitochondrial</fullName>
        <ecNumber evidence="12">4.1.1.65</ecNumber>
    </recommendedName>
    <component>
        <recommendedName>
            <fullName evidence="12">Phosphatidylserine decarboxylase 1 beta chain</fullName>
        </recommendedName>
    </component>
    <component>
        <recommendedName>
            <fullName evidence="12">Phosphatidylserine decarboxylase 1 alpha chain</fullName>
        </recommendedName>
    </component>
</protein>
<feature type="modified residue" description="Pyruvic acid (Ser); by autocatalysis" evidence="12">
    <location>
        <position position="467"/>
    </location>
</feature>
<evidence type="ECO:0000256" key="6">
    <source>
        <dbReference type="ARBA" id="ARBA00023098"/>
    </source>
</evidence>
<comment type="PTM">
    <text evidence="12">Is synthesized initially as an inactive proenzyme. Formation of the active enzyme involves a self-maturation process in which the active site pyruvoyl group is generated from an internal serine residue via an autocatalytic post-translational modification. Two non-identical subunits are generated from the proenzyme in this reaction, and the pyruvate is formed at the N-terminus of the alpha chain, which is derived from the carboxyl end of the proenzyme. The autoendoproteolytic cleavage occurs by a canonical serine protease mechanism, in which the side chain hydroxyl group of the serine supplies its oxygen atom to form the C-terminus of the beta chain, while the remainder of the serine residue undergoes an oxidative deamination to produce ammonia and the pyruvoyl prosthetic group on the alpha chain. During this reaction, the Ser that is part of the protease active site of the proenzyme becomes the pyruvoyl prosthetic group, which constitutes an essential element of the active site of the mature decarboxylase.</text>
</comment>
<gene>
    <name evidence="12" type="primary">PSD1</name>
    <name evidence="13" type="ORF">BB561_005649</name>
</gene>
<feature type="chain" id="PRO_5023392143" description="Phosphatidylserine decarboxylase 1 alpha chain" evidence="12">
    <location>
        <begin position="467"/>
        <end position="499"/>
    </location>
</feature>
<keyword evidence="9 12" id="KW-0456">Lyase</keyword>
<dbReference type="UniPathway" id="UPA00558">
    <property type="reaction ID" value="UER00616"/>
</dbReference>
<comment type="subunit">
    <text evidence="12">Heterodimer of a large membrane-associated beta subunit and a small pyruvoyl-containing alpha subunit.</text>
</comment>
<comment type="pathway">
    <text evidence="1">Lipid metabolism.</text>
</comment>
<evidence type="ECO:0000256" key="11">
    <source>
        <dbReference type="ARBA" id="ARBA00023317"/>
    </source>
</evidence>
<keyword evidence="4 12" id="KW-0210">Decarboxylase</keyword>
<feature type="active site" description="Charge relay system; for autoendoproteolytic cleavage activity" evidence="12">
    <location>
        <position position="467"/>
    </location>
</feature>
<evidence type="ECO:0000256" key="5">
    <source>
        <dbReference type="ARBA" id="ARBA00022989"/>
    </source>
</evidence>
<feature type="active site" description="Charge relay system; for autoendoproteolytic cleavage activity" evidence="12">
    <location>
        <position position="230"/>
    </location>
</feature>
<keyword evidence="12" id="KW-0496">Mitochondrion</keyword>
<evidence type="ECO:0000313" key="13">
    <source>
        <dbReference type="EMBL" id="PVU88908.1"/>
    </source>
</evidence>
<proteinExistence type="inferred from homology"/>
<comment type="catalytic activity">
    <reaction evidence="12">
        <text>a 1,2-diacyl-sn-glycero-3-phospho-L-serine + H(+) = a 1,2-diacyl-sn-glycero-3-phosphoethanolamine + CO2</text>
        <dbReference type="Rhea" id="RHEA:20828"/>
        <dbReference type="ChEBI" id="CHEBI:15378"/>
        <dbReference type="ChEBI" id="CHEBI:16526"/>
        <dbReference type="ChEBI" id="CHEBI:57262"/>
        <dbReference type="ChEBI" id="CHEBI:64612"/>
        <dbReference type="EC" id="4.1.1.65"/>
    </reaction>
</comment>
<dbReference type="EMBL" id="MBFR01000351">
    <property type="protein sequence ID" value="PVU88908.1"/>
    <property type="molecule type" value="Genomic_DNA"/>
</dbReference>
<accession>A0A2T9Y987</accession>
<dbReference type="HAMAP" id="MF_03208">
    <property type="entry name" value="PS_decarb_PSD_B_type1_euk"/>
    <property type="match status" value="1"/>
</dbReference>
<comment type="subcellular location">
    <molecule>Phosphatidylserine decarboxylase 1 beta chain</molecule>
    <subcellularLocation>
        <location evidence="12">Mitochondrion inner membrane</location>
        <topology evidence="12">Single-pass membrane protein</topology>
        <orientation evidence="12">Intermembrane side</orientation>
    </subcellularLocation>
</comment>
<dbReference type="GO" id="GO:0006646">
    <property type="term" value="P:phosphatidylethanolamine biosynthetic process"/>
    <property type="evidence" value="ECO:0007669"/>
    <property type="project" value="UniProtKB-UniRule"/>
</dbReference>
<comment type="function">
    <text evidence="12">Catalyzes the formation of phosphatidylethanolamine (PtdEtn) from phosphatidylserine (PtdSer). Plays a central role in phospholipid metabolism and in the interorganelle trafficking of phosphatidylserine.</text>
</comment>